<dbReference type="InterPro" id="IPR036291">
    <property type="entry name" value="NAD(P)-bd_dom_sf"/>
</dbReference>
<evidence type="ECO:0000313" key="1">
    <source>
        <dbReference type="EMBL" id="PPJ19902.1"/>
    </source>
</evidence>
<dbReference type="SUPFAM" id="SSF51735">
    <property type="entry name" value="NAD(P)-binding Rossmann-fold domains"/>
    <property type="match status" value="1"/>
</dbReference>
<dbReference type="InterPro" id="IPR002347">
    <property type="entry name" value="SDR_fam"/>
</dbReference>
<name>A0A2S5ZVP6_9NOCA</name>
<dbReference type="Pfam" id="PF13561">
    <property type="entry name" value="adh_short_C2"/>
    <property type="match status" value="1"/>
</dbReference>
<evidence type="ECO:0000313" key="2">
    <source>
        <dbReference type="Proteomes" id="UP000238356"/>
    </source>
</evidence>
<accession>A0A2S5ZVP6</accession>
<dbReference type="AlphaFoldDB" id="A0A2S5ZVP6"/>
<evidence type="ECO:0008006" key="3">
    <source>
        <dbReference type="Google" id="ProtNLM"/>
    </source>
</evidence>
<proteinExistence type="predicted"/>
<protein>
    <recommendedName>
        <fullName evidence="3">SDR family oxidoreductase</fullName>
    </recommendedName>
</protein>
<comment type="caution">
    <text evidence="1">The sequence shown here is derived from an EMBL/GenBank/DDBJ whole genome shotgun (WGS) entry which is preliminary data.</text>
</comment>
<organism evidence="1 2">
    <name type="scientific">Nocardia nova</name>
    <dbReference type="NCBI Taxonomy" id="37330"/>
    <lineage>
        <taxon>Bacteria</taxon>
        <taxon>Bacillati</taxon>
        <taxon>Actinomycetota</taxon>
        <taxon>Actinomycetes</taxon>
        <taxon>Mycobacteriales</taxon>
        <taxon>Nocardiaceae</taxon>
        <taxon>Nocardia</taxon>
    </lineage>
</organism>
<dbReference type="Gene3D" id="3.40.50.720">
    <property type="entry name" value="NAD(P)-binding Rossmann-like Domain"/>
    <property type="match status" value="1"/>
</dbReference>
<gene>
    <name evidence="1" type="ORF">C5F51_34410</name>
</gene>
<dbReference type="EMBL" id="PSZD01000039">
    <property type="protein sequence ID" value="PPJ19902.1"/>
    <property type="molecule type" value="Genomic_DNA"/>
</dbReference>
<keyword evidence="2" id="KW-1185">Reference proteome</keyword>
<sequence length="40" mass="4181">MMRRWADPEELVGAAVLLASPAASYLTGAVLPVDGGWTAH</sequence>
<reference evidence="1 2" key="1">
    <citation type="submission" date="2018-02" db="EMBL/GenBank/DDBJ databases">
        <title>8 Nocardia nova and 1 Nocardia cyriacigeorgica strain used for evolution to TMP-SMX.</title>
        <authorList>
            <person name="Mehta H."/>
            <person name="Weng J."/>
            <person name="Shamoo Y."/>
        </authorList>
    </citation>
    <scope>NUCLEOTIDE SEQUENCE [LARGE SCALE GENOMIC DNA]</scope>
    <source>
        <strain evidence="1 2">BAA2227</strain>
    </source>
</reference>
<dbReference type="Proteomes" id="UP000238356">
    <property type="component" value="Unassembled WGS sequence"/>
</dbReference>